<dbReference type="InterPro" id="IPR009081">
    <property type="entry name" value="PP-bd_ACP"/>
</dbReference>
<dbReference type="Proteomes" id="UP000609531">
    <property type="component" value="Unassembled WGS sequence"/>
</dbReference>
<evidence type="ECO:0000259" key="1">
    <source>
        <dbReference type="PROSITE" id="PS50075"/>
    </source>
</evidence>
<comment type="caution">
    <text evidence="2">The sequence shown here is derived from an EMBL/GenBank/DDBJ whole genome shotgun (WGS) entry which is preliminary data.</text>
</comment>
<feature type="domain" description="Carrier" evidence="1">
    <location>
        <begin position="5"/>
        <end position="78"/>
    </location>
</feature>
<dbReference type="AlphaFoldDB" id="A0A934IV85"/>
<dbReference type="SUPFAM" id="SSF47336">
    <property type="entry name" value="ACP-like"/>
    <property type="match status" value="1"/>
</dbReference>
<dbReference type="Gene3D" id="1.10.1200.10">
    <property type="entry name" value="ACP-like"/>
    <property type="match status" value="1"/>
</dbReference>
<dbReference type="InterPro" id="IPR036736">
    <property type="entry name" value="ACP-like_sf"/>
</dbReference>
<evidence type="ECO:0000313" key="3">
    <source>
        <dbReference type="Proteomes" id="UP000609531"/>
    </source>
</evidence>
<keyword evidence="3" id="KW-1185">Reference proteome</keyword>
<name>A0A934IV85_9HYPH</name>
<organism evidence="2 3">
    <name type="scientific">Acuticoccus mangrovi</name>
    <dbReference type="NCBI Taxonomy" id="2796142"/>
    <lineage>
        <taxon>Bacteria</taxon>
        <taxon>Pseudomonadati</taxon>
        <taxon>Pseudomonadota</taxon>
        <taxon>Alphaproteobacteria</taxon>
        <taxon>Hyphomicrobiales</taxon>
        <taxon>Amorphaceae</taxon>
        <taxon>Acuticoccus</taxon>
    </lineage>
</organism>
<reference evidence="2" key="1">
    <citation type="submission" date="2020-12" db="EMBL/GenBank/DDBJ databases">
        <title>Bacterial taxonomy.</title>
        <authorList>
            <person name="Pan X."/>
        </authorList>
    </citation>
    <scope>NUCLEOTIDE SEQUENCE</scope>
    <source>
        <strain evidence="2">B2012</strain>
    </source>
</reference>
<dbReference type="EMBL" id="JAEKJA010000038">
    <property type="protein sequence ID" value="MBJ3778762.1"/>
    <property type="molecule type" value="Genomic_DNA"/>
</dbReference>
<accession>A0A934IV85</accession>
<dbReference type="Pfam" id="PF00550">
    <property type="entry name" value="PP-binding"/>
    <property type="match status" value="1"/>
</dbReference>
<dbReference type="RefSeq" id="WP_198884662.1">
    <property type="nucleotide sequence ID" value="NZ_JAEKJA010000038.1"/>
</dbReference>
<protein>
    <recommendedName>
        <fullName evidence="1">Carrier domain-containing protein</fullName>
    </recommendedName>
</protein>
<gene>
    <name evidence="2" type="ORF">JCR33_23885</name>
</gene>
<dbReference type="PROSITE" id="PS50075">
    <property type="entry name" value="CARRIER"/>
    <property type="match status" value="1"/>
</dbReference>
<evidence type="ECO:0000313" key="2">
    <source>
        <dbReference type="EMBL" id="MBJ3778762.1"/>
    </source>
</evidence>
<sequence length="82" mass="8729">MTSPTPIAPTTDALREALAPFLDDVPEDDDNLMDFGLTSIAAMQLVGEWRAAGHAVSFVDLAKNPTIAGICALFTERSRSHG</sequence>
<proteinExistence type="predicted"/>